<feature type="domain" description="HYDIN/VesB/CFA65-like Ig-like" evidence="7">
    <location>
        <begin position="415"/>
        <end position="515"/>
    </location>
</feature>
<evidence type="ECO:0000256" key="6">
    <source>
        <dbReference type="SAM" id="MobiDB-lite"/>
    </source>
</evidence>
<comment type="subcellular location">
    <subcellularLocation>
        <location evidence="1">Cell projection</location>
        <location evidence="1">Cilium</location>
    </subcellularLocation>
    <subcellularLocation>
        <location evidence="2">Cytoplasm</location>
    </subcellularLocation>
</comment>
<organism evidence="8 9">
    <name type="scientific">Holothuria leucospilota</name>
    <name type="common">Black long sea cucumber</name>
    <name type="synonym">Mertensiothuria leucospilota</name>
    <dbReference type="NCBI Taxonomy" id="206669"/>
    <lineage>
        <taxon>Eukaryota</taxon>
        <taxon>Metazoa</taxon>
        <taxon>Echinodermata</taxon>
        <taxon>Eleutherozoa</taxon>
        <taxon>Echinozoa</taxon>
        <taxon>Holothuroidea</taxon>
        <taxon>Aspidochirotacea</taxon>
        <taxon>Aspidochirotida</taxon>
        <taxon>Holothuriidae</taxon>
        <taxon>Holothuria</taxon>
    </lineage>
</organism>
<evidence type="ECO:0000313" key="8">
    <source>
        <dbReference type="EMBL" id="KAJ8041761.1"/>
    </source>
</evidence>
<comment type="caution">
    <text evidence="8">The sequence shown here is derived from an EMBL/GenBank/DDBJ whole genome shotgun (WGS) entry which is preliminary data.</text>
</comment>
<gene>
    <name evidence="8" type="ORF">HOLleu_12666</name>
</gene>
<dbReference type="OrthoDB" id="442692at2759"/>
<dbReference type="GO" id="GO:0005930">
    <property type="term" value="C:axoneme"/>
    <property type="evidence" value="ECO:0007669"/>
    <property type="project" value="TreeGrafter"/>
</dbReference>
<protein>
    <submittedName>
        <fullName evidence="8">Hydrocephalus-inducing protein-like</fullName>
    </submittedName>
</protein>
<evidence type="ECO:0000256" key="5">
    <source>
        <dbReference type="ARBA" id="ARBA00023273"/>
    </source>
</evidence>
<dbReference type="InterPro" id="IPR033305">
    <property type="entry name" value="Hydin-like"/>
</dbReference>
<evidence type="ECO:0000313" key="9">
    <source>
        <dbReference type="Proteomes" id="UP001152320"/>
    </source>
</evidence>
<evidence type="ECO:0000256" key="1">
    <source>
        <dbReference type="ARBA" id="ARBA00004138"/>
    </source>
</evidence>
<sequence>MPTGFEKKSAERATDCGETPKYDSQVVAPRNPKLLRGPVEEEKSSTVDIDEPMFQPFPSEITFQQFEPHEIYEVPLLLRNNDKVSRLVKVFQADSPYFKIISPADIATKVAPGMPTIFRIQFLPTAKQDYNHELICMTEREKFVVPVRAIGARAILDFPDAVNFSSCPVKYPTPRMLLVRNIGNREAKFSLEVPQPFSVSPANGILAVGESLQIEVIFQPMTVGDHSEDLVISYDTGENIYVTLYGASVDLNVRLDKNSLRIENTFISMANQRTISISNRSDVIVHFCWKSFATLEEELQHKERFQKDINEEYQVKHDSFLEECILDPTLRDQMAVLSRTYQNKEKVVEGDNLLFSDEVFSIMPSEGDLWPNSTMEINIIFNPKEARMYTSTAYCDITGRETRLPLRLRGDGIGPKVSFSLDTLDMGHLFVGSTHSYEVVLANRGDIDAHFQVEPSNSTFGPRFTFSPNEGHILPGGYQAVQIVFSSPLLGEFNETFNWTVDGLPEKIKIHLKGTVIGPTFHFDVPKLKYGTVSYGFKCTQVATLVNTSLVPMTFHLRVPSDGHGKVVSVTNGDTTLGKTNLNVSPKEFYIEPETGTISPQSEMKIAIALTSNTVKKYDLSLVVDVEGVGDEILTLPITAKCVVSPVGILTPILDYTRCFLNHPYEQNARIVNDSDLPVKYDLIPQEVDETTALLYTSTQPSGIIPAQSTAEIPMVITPRALEEIDTIAEFSIFGSSQPPLQVQLMCVGEGPVVHVDPEELDWGQTPVLSDLTKSVILSNESLIPAPFVCAMVRPKSLWKVEPAEGVIPPEECMEVKLTVNLDDNIRFQDKLAVEFKYSQTRFVKVHAYGFGTTITSNPPMTPAIELGHHFSNGPCRRTFTLTNKGRRHQQLFWSTEGFNPIKFKSKEFEYNPLDVKYQRMPPPKPPPRPVFSLTPSRFELEAGQSIEVVLEGESDEPRVVKERMLCHAIIGRSSGKERIMKTDVSIEFISPVLEFSTRSLFFRVDKYPDDVLEKQQDSLILKNVSSLPLNCFVELEHPFHIIDEHGDELTSLYVPLGINMSTELIIQFDPAYQDDLHSRVTEKFLSVKYKEHPHLDYVTLKGEVYFPNLTFEKDTVDFGCILNDTEVTRYVNITNNSPMPVKYKWSFLEPAQPIILYPQPLPEEPVDELDEEEQCIVAFEEPDQIDEDQEIPGEEDEDGNEEQGIQDPGDEEQEKQDESKESQVEISSHKEPDATEVHEEVTESVKGPTLSQLEEPSMEDVTGGSEIKSETKSKKSSKKGGKSSGKSSKRSGSRTGGKSVKGDGQNEDNKIADDTLTVDQILDDDVGKTQTLGQDGDHQSVTSGLYFRPHSAVRRRKAKINYIQAITEPTVVGIEEVFDILPLYGSLMPGESDTVTFTFYGHTEIGSEAKALCHVEGGPCYEVVLSGEASVVQYDFDTKFIDYGKQVRYFSLLGITLYSSFSTFG</sequence>
<feature type="domain" description="HYDIN/VesB/CFA65-like Ig-like" evidence="7">
    <location>
        <begin position="154"/>
        <end position="247"/>
    </location>
</feature>
<feature type="region of interest" description="Disordered" evidence="6">
    <location>
        <begin position="1181"/>
        <end position="1317"/>
    </location>
</feature>
<dbReference type="PANTHER" id="PTHR23053:SF0">
    <property type="entry name" value="HYDROCEPHALUS-INDUCING PROTEIN HOMOLOG"/>
    <property type="match status" value="1"/>
</dbReference>
<dbReference type="Pfam" id="PF22544">
    <property type="entry name" value="HYDIN_VesB_CFA65-like_Ig"/>
    <property type="match status" value="3"/>
</dbReference>
<feature type="compositionally biased region" description="Basic and acidic residues" evidence="6">
    <location>
        <begin position="1"/>
        <end position="21"/>
    </location>
</feature>
<dbReference type="InterPro" id="IPR013783">
    <property type="entry name" value="Ig-like_fold"/>
</dbReference>
<reference evidence="8" key="1">
    <citation type="submission" date="2021-10" db="EMBL/GenBank/DDBJ databases">
        <title>Tropical sea cucumber genome reveals ecological adaptation and Cuvierian tubules defense mechanism.</title>
        <authorList>
            <person name="Chen T."/>
        </authorList>
    </citation>
    <scope>NUCLEOTIDE SEQUENCE</scope>
    <source>
        <strain evidence="8">Nanhai2018</strain>
        <tissue evidence="8">Muscle</tissue>
    </source>
</reference>
<dbReference type="InterPro" id="IPR053879">
    <property type="entry name" value="HYDIN_VesB_CFA65-like_Ig"/>
</dbReference>
<evidence type="ECO:0000256" key="4">
    <source>
        <dbReference type="ARBA" id="ARBA00023069"/>
    </source>
</evidence>
<dbReference type="GO" id="GO:0003341">
    <property type="term" value="P:cilium movement"/>
    <property type="evidence" value="ECO:0007669"/>
    <property type="project" value="TreeGrafter"/>
</dbReference>
<dbReference type="Proteomes" id="UP001152320">
    <property type="component" value="Chromosome 5"/>
</dbReference>
<feature type="compositionally biased region" description="Basic and acidic residues" evidence="6">
    <location>
        <begin position="1217"/>
        <end position="1244"/>
    </location>
</feature>
<keyword evidence="5" id="KW-0966">Cell projection</keyword>
<feature type="domain" description="HYDIN/VesB/CFA65-like Ig-like" evidence="7">
    <location>
        <begin position="752"/>
        <end position="847"/>
    </location>
</feature>
<dbReference type="PANTHER" id="PTHR23053">
    <property type="entry name" value="DLEC1 DELETED IN LUNG AND ESOPHAGEAL CANCER 1"/>
    <property type="match status" value="1"/>
</dbReference>
<feature type="compositionally biased region" description="Acidic residues" evidence="6">
    <location>
        <begin position="1181"/>
        <end position="1202"/>
    </location>
</feature>
<keyword evidence="9" id="KW-1185">Reference proteome</keyword>
<dbReference type="Gene3D" id="2.60.40.10">
    <property type="entry name" value="Immunoglobulins"/>
    <property type="match status" value="8"/>
</dbReference>
<evidence type="ECO:0000256" key="2">
    <source>
        <dbReference type="ARBA" id="ARBA00004496"/>
    </source>
</evidence>
<dbReference type="EMBL" id="JAIZAY010000005">
    <property type="protein sequence ID" value="KAJ8041761.1"/>
    <property type="molecule type" value="Genomic_DNA"/>
</dbReference>
<accession>A0A9Q1HE22</accession>
<feature type="region of interest" description="Disordered" evidence="6">
    <location>
        <begin position="1"/>
        <end position="46"/>
    </location>
</feature>
<evidence type="ECO:0000256" key="3">
    <source>
        <dbReference type="ARBA" id="ARBA00022490"/>
    </source>
</evidence>
<feature type="compositionally biased region" description="Basic residues" evidence="6">
    <location>
        <begin position="1275"/>
        <end position="1293"/>
    </location>
</feature>
<keyword evidence="3" id="KW-0963">Cytoplasm</keyword>
<keyword evidence="4" id="KW-0969">Cilium</keyword>
<proteinExistence type="predicted"/>
<name>A0A9Q1HE22_HOLLE</name>
<evidence type="ECO:0000259" key="7">
    <source>
        <dbReference type="Pfam" id="PF22544"/>
    </source>
</evidence>
<dbReference type="GO" id="GO:1904158">
    <property type="term" value="P:axonemal central apparatus assembly"/>
    <property type="evidence" value="ECO:0007669"/>
    <property type="project" value="TreeGrafter"/>
</dbReference>